<dbReference type="Gene3D" id="1.20.5.1000">
    <property type="entry name" value="arf6 gtpase in complex with a specific effector, jip4"/>
    <property type="match status" value="1"/>
</dbReference>
<organism evidence="2 3">
    <name type="scientific">Streptomyces humidus</name>
    <dbReference type="NCBI Taxonomy" id="52259"/>
    <lineage>
        <taxon>Bacteria</taxon>
        <taxon>Bacillati</taxon>
        <taxon>Actinomycetota</taxon>
        <taxon>Actinomycetes</taxon>
        <taxon>Kitasatosporales</taxon>
        <taxon>Streptomycetaceae</taxon>
        <taxon>Streptomyces</taxon>
    </lineage>
</organism>
<evidence type="ECO:0000313" key="3">
    <source>
        <dbReference type="Proteomes" id="UP000606194"/>
    </source>
</evidence>
<evidence type="ECO:0000313" key="2">
    <source>
        <dbReference type="EMBL" id="GGR81883.1"/>
    </source>
</evidence>
<dbReference type="RefSeq" id="WP_190148999.1">
    <property type="nucleotide sequence ID" value="NZ_BMTL01000007.1"/>
</dbReference>
<dbReference type="InterPro" id="IPR046229">
    <property type="entry name" value="TnpC-like"/>
</dbReference>
<name>A0A918FTI2_9ACTN</name>
<reference evidence="2" key="2">
    <citation type="submission" date="2020-09" db="EMBL/GenBank/DDBJ databases">
        <authorList>
            <person name="Sun Q."/>
            <person name="Ohkuma M."/>
        </authorList>
    </citation>
    <scope>NUCLEOTIDE SEQUENCE</scope>
    <source>
        <strain evidence="2">JCM 4386</strain>
    </source>
</reference>
<dbReference type="Proteomes" id="UP000606194">
    <property type="component" value="Unassembled WGS sequence"/>
</dbReference>
<feature type="coiled-coil region" evidence="1">
    <location>
        <begin position="92"/>
        <end position="174"/>
    </location>
</feature>
<protein>
    <submittedName>
        <fullName evidence="2">Uncharacterized protein</fullName>
    </submittedName>
</protein>
<keyword evidence="1" id="KW-0175">Coiled coil</keyword>
<gene>
    <name evidence="2" type="ORF">GCM10010269_21320</name>
</gene>
<reference evidence="2" key="1">
    <citation type="journal article" date="2014" name="Int. J. Syst. Evol. Microbiol.">
        <title>Complete genome sequence of Corynebacterium casei LMG S-19264T (=DSM 44701T), isolated from a smear-ripened cheese.</title>
        <authorList>
            <consortium name="US DOE Joint Genome Institute (JGI-PGF)"/>
            <person name="Walter F."/>
            <person name="Albersmeier A."/>
            <person name="Kalinowski J."/>
            <person name="Ruckert C."/>
        </authorList>
    </citation>
    <scope>NUCLEOTIDE SEQUENCE</scope>
    <source>
        <strain evidence="2">JCM 4386</strain>
    </source>
</reference>
<dbReference type="AlphaFoldDB" id="A0A918FTI2"/>
<dbReference type="EMBL" id="BMTL01000007">
    <property type="protein sequence ID" value="GGR81883.1"/>
    <property type="molecule type" value="Genomic_DNA"/>
</dbReference>
<evidence type="ECO:0000256" key="1">
    <source>
        <dbReference type="SAM" id="Coils"/>
    </source>
</evidence>
<keyword evidence="3" id="KW-1185">Reference proteome</keyword>
<dbReference type="Pfam" id="PF19776">
    <property type="entry name" value="DUF6262"/>
    <property type="match status" value="1"/>
</dbReference>
<accession>A0A918FTI2</accession>
<sequence>MDEPRTPAQVLREARQKDSRDKRARVLTVVDQMLAEKEPVTFTTVARRAKVSHWLVYAEGVREVIEQARRRQARQPREDGARKAPAGWQVEVQITREDNRRLREEVDRLKAAVRRSLGQQIDQVGAADLRARVDELTAANQRLEGELAQVKAHAEELQGRLTETEDDLAGARTSLRRMIRNGNQEPAV</sequence>
<proteinExistence type="predicted"/>
<comment type="caution">
    <text evidence="2">The sequence shown here is derived from an EMBL/GenBank/DDBJ whole genome shotgun (WGS) entry which is preliminary data.</text>
</comment>